<name>A0AAP0J8K3_9MAGN</name>
<organism evidence="2 3">
    <name type="scientific">Stephania yunnanensis</name>
    <dbReference type="NCBI Taxonomy" id="152371"/>
    <lineage>
        <taxon>Eukaryota</taxon>
        <taxon>Viridiplantae</taxon>
        <taxon>Streptophyta</taxon>
        <taxon>Embryophyta</taxon>
        <taxon>Tracheophyta</taxon>
        <taxon>Spermatophyta</taxon>
        <taxon>Magnoliopsida</taxon>
        <taxon>Ranunculales</taxon>
        <taxon>Menispermaceae</taxon>
        <taxon>Menispermoideae</taxon>
        <taxon>Cissampelideae</taxon>
        <taxon>Stephania</taxon>
    </lineage>
</organism>
<dbReference type="EMBL" id="JBBNAF010000007">
    <property type="protein sequence ID" value="KAK9128296.1"/>
    <property type="molecule type" value="Genomic_DNA"/>
</dbReference>
<keyword evidence="3" id="KW-1185">Reference proteome</keyword>
<dbReference type="Proteomes" id="UP001420932">
    <property type="component" value="Unassembled WGS sequence"/>
</dbReference>
<proteinExistence type="predicted"/>
<evidence type="ECO:0000256" key="1">
    <source>
        <dbReference type="SAM" id="MobiDB-lite"/>
    </source>
</evidence>
<reference evidence="2 3" key="1">
    <citation type="submission" date="2024-01" db="EMBL/GenBank/DDBJ databases">
        <title>Genome assemblies of Stephania.</title>
        <authorList>
            <person name="Yang L."/>
        </authorList>
    </citation>
    <scope>NUCLEOTIDE SEQUENCE [LARGE SCALE GENOMIC DNA]</scope>
    <source>
        <strain evidence="2">YNDBR</strain>
        <tissue evidence="2">Leaf</tissue>
    </source>
</reference>
<feature type="region of interest" description="Disordered" evidence="1">
    <location>
        <begin position="1"/>
        <end position="26"/>
    </location>
</feature>
<gene>
    <name evidence="2" type="ORF">Syun_017093</name>
</gene>
<evidence type="ECO:0000313" key="2">
    <source>
        <dbReference type="EMBL" id="KAK9128296.1"/>
    </source>
</evidence>
<accession>A0AAP0J8K3</accession>
<sequence>MQAKHQLHQSEADTCHHHNTPQDQHFSSLQPSLIRLGMLIYTNSEIFALFRSTRPPPLGRHVVLTHPRTTRHHIFSQPIRHCHLRAMASSERIALQQVADTYFQAKNNPTMLLGARVTTPTPKLVSLTSRDQF</sequence>
<dbReference type="AlphaFoldDB" id="A0AAP0J8K3"/>
<comment type="caution">
    <text evidence="2">The sequence shown here is derived from an EMBL/GenBank/DDBJ whole genome shotgun (WGS) entry which is preliminary data.</text>
</comment>
<evidence type="ECO:0000313" key="3">
    <source>
        <dbReference type="Proteomes" id="UP001420932"/>
    </source>
</evidence>
<protein>
    <submittedName>
        <fullName evidence="2">Uncharacterized protein</fullName>
    </submittedName>
</protein>